<protein>
    <recommendedName>
        <fullName evidence="4">Flavin reductase like domain-containing protein</fullName>
    </recommendedName>
</protein>
<dbReference type="EMBL" id="LCFD01000002">
    <property type="protein sequence ID" value="KKS87350.1"/>
    <property type="molecule type" value="Genomic_DNA"/>
</dbReference>
<dbReference type="PANTHER" id="PTHR43567">
    <property type="entry name" value="FLAVOREDOXIN-RELATED-RELATED"/>
    <property type="match status" value="1"/>
</dbReference>
<dbReference type="Pfam" id="PF01613">
    <property type="entry name" value="Flavin_Reduct"/>
    <property type="match status" value="1"/>
</dbReference>
<comment type="cofactor">
    <cofactor evidence="1">
        <name>FMN</name>
        <dbReference type="ChEBI" id="CHEBI:58210"/>
    </cofactor>
</comment>
<name>A0A0G1CNK4_9BACT</name>
<proteinExistence type="inferred from homology"/>
<evidence type="ECO:0000256" key="2">
    <source>
        <dbReference type="ARBA" id="ARBA00022630"/>
    </source>
</evidence>
<evidence type="ECO:0000313" key="5">
    <source>
        <dbReference type="EMBL" id="KKS87350.1"/>
    </source>
</evidence>
<dbReference type="InterPro" id="IPR052174">
    <property type="entry name" value="Flavoredoxin"/>
</dbReference>
<dbReference type="STRING" id="1618446.UV61_C0002G0071"/>
<dbReference type="SMART" id="SM00903">
    <property type="entry name" value="Flavin_Reduct"/>
    <property type="match status" value="1"/>
</dbReference>
<dbReference type="SUPFAM" id="SSF50475">
    <property type="entry name" value="FMN-binding split barrel"/>
    <property type="match status" value="1"/>
</dbReference>
<dbReference type="InterPro" id="IPR012349">
    <property type="entry name" value="Split_barrel_FMN-bd"/>
</dbReference>
<sequence length="178" mass="19944">MNLSPNIELKSKLEKPEVIGAVITQRKNKVNLCPVNWQVVSSEYKSPMVVCIGLSHGNYSREVILATKEFTYAYPSQEQLKDILYCGTVSGREVNKLKQMALQFLPAKKNKCPILKDAVLNFECTLMQTVEMETFSILIGKIEIIHGSDKSALDKIYALGGMEYGVIEKVKILQTGRT</sequence>
<evidence type="ECO:0000256" key="3">
    <source>
        <dbReference type="ARBA" id="ARBA00038054"/>
    </source>
</evidence>
<feature type="domain" description="Flavin reductase like" evidence="4">
    <location>
        <begin position="19"/>
        <end position="159"/>
    </location>
</feature>
<comment type="similarity">
    <text evidence="3">Belongs to the flavoredoxin family.</text>
</comment>
<dbReference type="Gene3D" id="2.30.110.10">
    <property type="entry name" value="Electron Transport, Fmn-binding Protein, Chain A"/>
    <property type="match status" value="1"/>
</dbReference>
<evidence type="ECO:0000313" key="6">
    <source>
        <dbReference type="Proteomes" id="UP000034050"/>
    </source>
</evidence>
<dbReference type="GO" id="GO:0010181">
    <property type="term" value="F:FMN binding"/>
    <property type="evidence" value="ECO:0007669"/>
    <property type="project" value="InterPro"/>
</dbReference>
<dbReference type="GO" id="GO:0016646">
    <property type="term" value="F:oxidoreductase activity, acting on the CH-NH group of donors, NAD or NADP as acceptor"/>
    <property type="evidence" value="ECO:0007669"/>
    <property type="project" value="UniProtKB-ARBA"/>
</dbReference>
<evidence type="ECO:0000256" key="1">
    <source>
        <dbReference type="ARBA" id="ARBA00001917"/>
    </source>
</evidence>
<dbReference type="Proteomes" id="UP000034050">
    <property type="component" value="Unassembled WGS sequence"/>
</dbReference>
<dbReference type="InterPro" id="IPR002563">
    <property type="entry name" value="Flavin_Rdtase-like_dom"/>
</dbReference>
<comment type="caution">
    <text evidence="5">The sequence shown here is derived from an EMBL/GenBank/DDBJ whole genome shotgun (WGS) entry which is preliminary data.</text>
</comment>
<gene>
    <name evidence="5" type="ORF">UV61_C0002G0071</name>
</gene>
<keyword evidence="2" id="KW-0285">Flavoprotein</keyword>
<organism evidence="5 6">
    <name type="scientific">Candidatus Gottesmanbacteria bacterium GW2011_GWB1_43_11</name>
    <dbReference type="NCBI Taxonomy" id="1618446"/>
    <lineage>
        <taxon>Bacteria</taxon>
        <taxon>Candidatus Gottesmaniibacteriota</taxon>
    </lineage>
</organism>
<dbReference type="AlphaFoldDB" id="A0A0G1CNK4"/>
<dbReference type="PANTHER" id="PTHR43567:SF1">
    <property type="entry name" value="FLAVOREDOXIN"/>
    <property type="match status" value="1"/>
</dbReference>
<reference evidence="5 6" key="1">
    <citation type="journal article" date="2015" name="Nature">
        <title>rRNA introns, odd ribosomes, and small enigmatic genomes across a large radiation of phyla.</title>
        <authorList>
            <person name="Brown C.T."/>
            <person name="Hug L.A."/>
            <person name="Thomas B.C."/>
            <person name="Sharon I."/>
            <person name="Castelle C.J."/>
            <person name="Singh A."/>
            <person name="Wilkins M.J."/>
            <person name="Williams K.H."/>
            <person name="Banfield J.F."/>
        </authorList>
    </citation>
    <scope>NUCLEOTIDE SEQUENCE [LARGE SCALE GENOMIC DNA]</scope>
</reference>
<accession>A0A0G1CNK4</accession>
<evidence type="ECO:0000259" key="4">
    <source>
        <dbReference type="SMART" id="SM00903"/>
    </source>
</evidence>